<accession>E6SBS0</accession>
<dbReference type="Gene3D" id="1.10.10.2840">
    <property type="entry name" value="PucR C-terminal helix-turn-helix domain"/>
    <property type="match status" value="1"/>
</dbReference>
<dbReference type="PANTHER" id="PTHR33744:SF1">
    <property type="entry name" value="DNA-BINDING TRANSCRIPTIONAL ACTIVATOR ADER"/>
    <property type="match status" value="1"/>
</dbReference>
<evidence type="ECO:0000313" key="4">
    <source>
        <dbReference type="Proteomes" id="UP000008914"/>
    </source>
</evidence>
<evidence type="ECO:0000259" key="2">
    <source>
        <dbReference type="SMART" id="SM00065"/>
    </source>
</evidence>
<keyword evidence="4" id="KW-1185">Reference proteome</keyword>
<dbReference type="SMART" id="SM00065">
    <property type="entry name" value="GAF"/>
    <property type="match status" value="1"/>
</dbReference>
<dbReference type="Pfam" id="PF17853">
    <property type="entry name" value="GGDEF_2"/>
    <property type="match status" value="1"/>
</dbReference>
<name>E6SBS0_INTC7</name>
<dbReference type="InterPro" id="IPR041522">
    <property type="entry name" value="CdaR_GGDEF"/>
</dbReference>
<proteinExistence type="inferred from homology"/>
<sequence>MIGHVTTSADTVTEQVLHLLELLASGATVADIAATTAPPAARDLALRIAHTRDVHQHREAGLTALLDTSRELATEHDPAQVLEAIVRRARHLLQTDLAYLTLYDAEADDIFMRATSGSVSAAFQSVRLALGDGLGGLVASTRKPYWTADYWSDDRFQHTGTIDGAVGEEGIVSICGTPLIVESDFVGVLFAANRTARPFTREDVALLTNLATLAAVTLVQTRALADAEHAVQALKEAHETVRQYAAGIEKAAAAHDRFANLVLGGGGVEGITHAVAELLGGWAVLLDENGAVRSSTGPAPDLVRSPEAQLLQDRAATAGGRLVHEGGTYAVMINAAHERLGTLLLGEVGSLHDADARTVERAGMVTSLVLLFERNAADARQAERNRVLSDLVAGRGTEAERVQLARGAGFDPVVVPFCLLVMLGEDTATTRALIMSASTAAGEGSLVGADDDHIVALVPASDADALAKSIAARVGRRSPVTVAGVGPVAGIGGIPAAHEEGARTARALIALGRRGQGAAATQLGFAGLIVGSDPDVADYVNRILAPVLDYDERRGTDLLGTLEAYFAAGSSPRHAAAGLHVHVNTVSQRLERIGALLGPSWQHPEEALELQLALRLRRLLVAT</sequence>
<gene>
    <name evidence="3" type="ordered locus">Intca_1918</name>
</gene>
<dbReference type="AlphaFoldDB" id="E6SBS0"/>
<dbReference type="KEGG" id="ica:Intca_1918"/>
<protein>
    <submittedName>
        <fullName evidence="3">Transcriptional regulator, PucR family</fullName>
    </submittedName>
</protein>
<feature type="domain" description="GAF" evidence="2">
    <location>
        <begin position="77"/>
        <end position="228"/>
    </location>
</feature>
<evidence type="ECO:0000313" key="3">
    <source>
        <dbReference type="EMBL" id="ADU48429.1"/>
    </source>
</evidence>
<dbReference type="Pfam" id="PF13556">
    <property type="entry name" value="HTH_30"/>
    <property type="match status" value="1"/>
</dbReference>
<dbReference type="Proteomes" id="UP000008914">
    <property type="component" value="Chromosome"/>
</dbReference>
<dbReference type="STRING" id="710696.Intca_1918"/>
<dbReference type="eggNOG" id="COG2508">
    <property type="taxonomic scope" value="Bacteria"/>
</dbReference>
<dbReference type="Gene3D" id="3.30.450.40">
    <property type="match status" value="1"/>
</dbReference>
<dbReference type="InterPro" id="IPR051448">
    <property type="entry name" value="CdaR-like_regulators"/>
</dbReference>
<dbReference type="PANTHER" id="PTHR33744">
    <property type="entry name" value="CARBOHYDRATE DIACID REGULATOR"/>
    <property type="match status" value="1"/>
</dbReference>
<dbReference type="Pfam" id="PF01590">
    <property type="entry name" value="GAF"/>
    <property type="match status" value="1"/>
</dbReference>
<dbReference type="HOGENOM" id="CLU_017436_0_0_11"/>
<dbReference type="OrthoDB" id="8026818at2"/>
<dbReference type="InterPro" id="IPR025736">
    <property type="entry name" value="PucR_C-HTH_dom"/>
</dbReference>
<organism evidence="3 4">
    <name type="scientific">Intrasporangium calvum (strain ATCC 23552 / DSM 43043 / JCM 3097 / NBRC 12989 / NCIMB 10167 / NRRL B-3866 / 7 KIP)</name>
    <dbReference type="NCBI Taxonomy" id="710696"/>
    <lineage>
        <taxon>Bacteria</taxon>
        <taxon>Bacillati</taxon>
        <taxon>Actinomycetota</taxon>
        <taxon>Actinomycetes</taxon>
        <taxon>Micrococcales</taxon>
        <taxon>Intrasporangiaceae</taxon>
        <taxon>Intrasporangium</taxon>
    </lineage>
</organism>
<reference evidence="3 4" key="1">
    <citation type="journal article" date="2010" name="Stand. Genomic Sci.">
        <title>Complete genome sequence of Intrasporangium calvum type strain (7 KIP).</title>
        <authorList>
            <person name="Del Rio T.G."/>
            <person name="Chertkov O."/>
            <person name="Yasawong M."/>
            <person name="Lucas S."/>
            <person name="Deshpande S."/>
            <person name="Cheng J.F."/>
            <person name="Detter C."/>
            <person name="Tapia R."/>
            <person name="Han C."/>
            <person name="Goodwin L."/>
            <person name="Pitluck S."/>
            <person name="Liolios K."/>
            <person name="Ivanova N."/>
            <person name="Mavromatis K."/>
            <person name="Pati A."/>
            <person name="Chen A."/>
            <person name="Palaniappan K."/>
            <person name="Land M."/>
            <person name="Hauser L."/>
            <person name="Chang Y.J."/>
            <person name="Jeffries C.D."/>
            <person name="Rohde M."/>
            <person name="Pukall R."/>
            <person name="Sikorski J."/>
            <person name="Goker M."/>
            <person name="Woyke T."/>
            <person name="Bristow J."/>
            <person name="Eisen J.A."/>
            <person name="Markowitz V."/>
            <person name="Hugenholtz P."/>
            <person name="Kyrpides N.C."/>
            <person name="Klenk H.P."/>
            <person name="Lapidus A."/>
        </authorList>
    </citation>
    <scope>NUCLEOTIDE SEQUENCE [LARGE SCALE GENOMIC DNA]</scope>
    <source>
        <strain evidence="4">ATCC 23552 / DSM 43043 / JCM 3097 / NBRC 12989 / 7 KIP</strain>
    </source>
</reference>
<dbReference type="EMBL" id="CP002343">
    <property type="protein sequence ID" value="ADU48429.1"/>
    <property type="molecule type" value="Genomic_DNA"/>
</dbReference>
<dbReference type="InterPro" id="IPR003018">
    <property type="entry name" value="GAF"/>
</dbReference>
<comment type="similarity">
    <text evidence="1">Belongs to the CdaR family.</text>
</comment>
<evidence type="ECO:0000256" key="1">
    <source>
        <dbReference type="ARBA" id="ARBA00006754"/>
    </source>
</evidence>
<dbReference type="InterPro" id="IPR029016">
    <property type="entry name" value="GAF-like_dom_sf"/>
</dbReference>
<dbReference type="eggNOG" id="COG2203">
    <property type="taxonomic scope" value="Bacteria"/>
</dbReference>
<dbReference type="SUPFAM" id="SSF55781">
    <property type="entry name" value="GAF domain-like"/>
    <property type="match status" value="1"/>
</dbReference>
<dbReference type="InterPro" id="IPR042070">
    <property type="entry name" value="PucR_C-HTH_sf"/>
</dbReference>